<evidence type="ECO:0000313" key="2">
    <source>
        <dbReference type="EMBL" id="THU83137.1"/>
    </source>
</evidence>
<dbReference type="OrthoDB" id="2683861at2759"/>
<gene>
    <name evidence="2" type="ORF">K435DRAFT_690153</name>
</gene>
<feature type="region of interest" description="Disordered" evidence="1">
    <location>
        <begin position="165"/>
        <end position="188"/>
    </location>
</feature>
<accession>A0A4S8L3P3</accession>
<protein>
    <submittedName>
        <fullName evidence="2">Uncharacterized protein</fullName>
    </submittedName>
</protein>
<proteinExistence type="predicted"/>
<evidence type="ECO:0000313" key="3">
    <source>
        <dbReference type="Proteomes" id="UP000297245"/>
    </source>
</evidence>
<dbReference type="Proteomes" id="UP000297245">
    <property type="component" value="Unassembled WGS sequence"/>
</dbReference>
<dbReference type="EMBL" id="ML179685">
    <property type="protein sequence ID" value="THU83137.1"/>
    <property type="molecule type" value="Genomic_DNA"/>
</dbReference>
<organism evidence="2 3">
    <name type="scientific">Dendrothele bispora (strain CBS 962.96)</name>
    <dbReference type="NCBI Taxonomy" id="1314807"/>
    <lineage>
        <taxon>Eukaryota</taxon>
        <taxon>Fungi</taxon>
        <taxon>Dikarya</taxon>
        <taxon>Basidiomycota</taxon>
        <taxon>Agaricomycotina</taxon>
        <taxon>Agaricomycetes</taxon>
        <taxon>Agaricomycetidae</taxon>
        <taxon>Agaricales</taxon>
        <taxon>Agaricales incertae sedis</taxon>
        <taxon>Dendrothele</taxon>
    </lineage>
</organism>
<reference evidence="2 3" key="1">
    <citation type="journal article" date="2019" name="Nat. Ecol. Evol.">
        <title>Megaphylogeny resolves global patterns of mushroom evolution.</title>
        <authorList>
            <person name="Varga T."/>
            <person name="Krizsan K."/>
            <person name="Foldi C."/>
            <person name="Dima B."/>
            <person name="Sanchez-Garcia M."/>
            <person name="Sanchez-Ramirez S."/>
            <person name="Szollosi G.J."/>
            <person name="Szarkandi J.G."/>
            <person name="Papp V."/>
            <person name="Albert L."/>
            <person name="Andreopoulos W."/>
            <person name="Angelini C."/>
            <person name="Antonin V."/>
            <person name="Barry K.W."/>
            <person name="Bougher N.L."/>
            <person name="Buchanan P."/>
            <person name="Buyck B."/>
            <person name="Bense V."/>
            <person name="Catcheside P."/>
            <person name="Chovatia M."/>
            <person name="Cooper J."/>
            <person name="Damon W."/>
            <person name="Desjardin D."/>
            <person name="Finy P."/>
            <person name="Geml J."/>
            <person name="Haridas S."/>
            <person name="Hughes K."/>
            <person name="Justo A."/>
            <person name="Karasinski D."/>
            <person name="Kautmanova I."/>
            <person name="Kiss B."/>
            <person name="Kocsube S."/>
            <person name="Kotiranta H."/>
            <person name="LaButti K.M."/>
            <person name="Lechner B.E."/>
            <person name="Liimatainen K."/>
            <person name="Lipzen A."/>
            <person name="Lukacs Z."/>
            <person name="Mihaltcheva S."/>
            <person name="Morgado L.N."/>
            <person name="Niskanen T."/>
            <person name="Noordeloos M.E."/>
            <person name="Ohm R.A."/>
            <person name="Ortiz-Santana B."/>
            <person name="Ovrebo C."/>
            <person name="Racz N."/>
            <person name="Riley R."/>
            <person name="Savchenko A."/>
            <person name="Shiryaev A."/>
            <person name="Soop K."/>
            <person name="Spirin V."/>
            <person name="Szebenyi C."/>
            <person name="Tomsovsky M."/>
            <person name="Tulloss R.E."/>
            <person name="Uehling J."/>
            <person name="Grigoriev I.V."/>
            <person name="Vagvolgyi C."/>
            <person name="Papp T."/>
            <person name="Martin F.M."/>
            <person name="Miettinen O."/>
            <person name="Hibbett D.S."/>
            <person name="Nagy L.G."/>
        </authorList>
    </citation>
    <scope>NUCLEOTIDE SEQUENCE [LARGE SCALE GENOMIC DNA]</scope>
    <source>
        <strain evidence="2 3">CBS 962.96</strain>
    </source>
</reference>
<dbReference type="AlphaFoldDB" id="A0A4S8L3P3"/>
<evidence type="ECO:0000256" key="1">
    <source>
        <dbReference type="SAM" id="MobiDB-lite"/>
    </source>
</evidence>
<keyword evidence="3" id="KW-1185">Reference proteome</keyword>
<sequence length="188" mass="21149">METYLHNSVHGELWEDAVNALVSLESVYGFQTSHKSLSRTSRPPAVKHWVEGGRKQAIPTVIQGTKPDAFEPEVVGWWNQLQPDWRTLAAGSTELEGGKWTREVKGDWKAIRQPGINGLYSVLACMKWWLLLQHKDLDEVDANKASFAWDFVLKDIVWVIDSMAASESTQQRPSKSGQKSASKKARTS</sequence>
<name>A0A4S8L3P3_DENBC</name>